<dbReference type="InterPro" id="IPR038726">
    <property type="entry name" value="PDDEXK_AddAB-type"/>
</dbReference>
<reference evidence="3 4" key="3">
    <citation type="journal article" date="2008" name="BMC Genomics">
        <title>The genome of the versatile nitrogen fixer Azorhizobium caulinodans ORS571.</title>
        <authorList>
            <person name="Lee KB."/>
            <person name="Backer P.D."/>
            <person name="Aono T."/>
            <person name="Liu CT."/>
            <person name="Suzuki S."/>
            <person name="Suzuki T."/>
            <person name="Kaneko T."/>
            <person name="Yamada M."/>
            <person name="Tabata S."/>
            <person name="Kupfer D.M."/>
            <person name="Najar F.Z."/>
            <person name="Wiley G.B."/>
            <person name="Roe B."/>
            <person name="Binnewies T.T."/>
            <person name="Ussery D.W."/>
            <person name="D'Haeze W."/>
            <person name="Herder J.D."/>
            <person name="Gevers D."/>
            <person name="Vereecke D."/>
            <person name="Holsters M."/>
            <person name="Oyaizu H."/>
        </authorList>
    </citation>
    <scope>NUCLEOTIDE SEQUENCE [LARGE SCALE GENOMIC DNA]</scope>
    <source>
        <strain evidence="4">ATCC 43989 / DSM 5975 / JCM 20966 / LMG 6465 / NBRC 14845 / NCIMB 13405 / ORS 571</strain>
    </source>
</reference>
<dbReference type="Gene3D" id="3.90.320.10">
    <property type="match status" value="1"/>
</dbReference>
<dbReference type="NCBIfam" id="TIGR02786">
    <property type="entry name" value="addB_alphas"/>
    <property type="match status" value="1"/>
</dbReference>
<feature type="domain" description="PD-(D/E)XK endonuclease-like" evidence="2">
    <location>
        <begin position="742"/>
        <end position="972"/>
    </location>
</feature>
<organism evidence="3 4">
    <name type="scientific">Azorhizobium caulinodans (strain ATCC 43989 / DSM 5975 / JCM 20966 / LMG 6465 / NBRC 14845 / NCIMB 13405 / ORS 571)</name>
    <dbReference type="NCBI Taxonomy" id="438753"/>
    <lineage>
        <taxon>Bacteria</taxon>
        <taxon>Pseudomonadati</taxon>
        <taxon>Pseudomonadota</taxon>
        <taxon>Alphaproteobacteria</taxon>
        <taxon>Hyphomicrobiales</taxon>
        <taxon>Xanthobacteraceae</taxon>
        <taxon>Azorhizobium</taxon>
    </lineage>
</organism>
<dbReference type="STRING" id="438753.AZC_0713"/>
<keyword evidence="1" id="KW-0175">Coiled coil</keyword>
<dbReference type="KEGG" id="azc:AZC_0713"/>
<dbReference type="InterPro" id="IPR027417">
    <property type="entry name" value="P-loop_NTPase"/>
</dbReference>
<gene>
    <name evidence="3" type="ordered locus">AZC_0713</name>
</gene>
<protein>
    <recommendedName>
        <fullName evidence="2">PD-(D/E)XK endonuclease-like domain-containing protein</fullName>
    </recommendedName>
</protein>
<reference evidence="3 4" key="5">
    <citation type="journal article" date="2010" name="Appl. Environ. Microbiol.">
        <title>phrR-like gene praR of Azorhizobium caulinodans ORS571 is essential for symbiosis with Sesbania rostrata and is involved in expression of reb genes.</title>
        <authorList>
            <person name="Akiba N."/>
            <person name="Aono T."/>
            <person name="Toyazaki H."/>
            <person name="Sato S."/>
            <person name="Oyaizu H."/>
        </authorList>
    </citation>
    <scope>NUCLEOTIDE SEQUENCE [LARGE SCALE GENOMIC DNA]</scope>
    <source>
        <strain evidence="4">ATCC 43989 / DSM 5975 / JCM 20966 / LMG 6465 / NBRC 14845 / NCIMB 13405 / ORS 571</strain>
    </source>
</reference>
<dbReference type="InterPro" id="IPR011604">
    <property type="entry name" value="PDDEXK-like_dom_sf"/>
</dbReference>
<dbReference type="InterPro" id="IPR014153">
    <property type="entry name" value="Ds_break_AddB"/>
</dbReference>
<name>A8IPX7_AZOC5</name>
<evidence type="ECO:0000313" key="3">
    <source>
        <dbReference type="EMBL" id="BAF86711.1"/>
    </source>
</evidence>
<reference evidence="3 4" key="1">
    <citation type="journal article" date="2007" name="Appl. Environ. Microbiol.">
        <title>Rhizobial factors required for stem nodule maturation and maintenance in Sesbania rostrata-Azorhizobium caulinodans ORS571 symbiosis.</title>
        <authorList>
            <person name="Suzuki S."/>
            <person name="Aono T."/>
            <person name="Lee KB."/>
            <person name="Suzuki T."/>
            <person name="Liu CT."/>
            <person name="Miwa H."/>
            <person name="Wakao S."/>
            <person name="Iki T."/>
            <person name="Oyaizu H."/>
        </authorList>
    </citation>
    <scope>NUCLEOTIDE SEQUENCE [LARGE SCALE GENOMIC DNA]</scope>
    <source>
        <strain evidence="4">ATCC 43989 / DSM 5975 / JCM 20966 / LMG 6465 / NBRC 14845 / NCIMB 13405 / ORS 571</strain>
    </source>
</reference>
<dbReference type="HOGENOM" id="CLU_012377_0_0_5"/>
<evidence type="ECO:0000313" key="4">
    <source>
        <dbReference type="Proteomes" id="UP000000270"/>
    </source>
</evidence>
<dbReference type="RefSeq" id="WP_012169244.1">
    <property type="nucleotide sequence ID" value="NC_009937.1"/>
</dbReference>
<dbReference type="AlphaFoldDB" id="A8IPX7"/>
<keyword evidence="4" id="KW-1185">Reference proteome</keyword>
<dbReference type="Pfam" id="PF12705">
    <property type="entry name" value="PDDEXK_1"/>
    <property type="match status" value="1"/>
</dbReference>
<dbReference type="eggNOG" id="COG2887">
    <property type="taxonomic scope" value="Bacteria"/>
</dbReference>
<reference evidence="3 4" key="6">
    <citation type="journal article" date="2011" name="Appl. Environ. Microbiol.">
        <title>Involvement of the azorhizobial chromosome partition gene (parA) in the onset of bacteroid differentiation during Sesbania rostrata stem nodule development.</title>
        <authorList>
            <person name="Liu CT."/>
            <person name="Lee KB."/>
            <person name="Wang YS."/>
            <person name="Peng MH."/>
            <person name="Lee KT."/>
            <person name="Suzuki S."/>
            <person name="Suzuki T."/>
            <person name="Oyaizu H."/>
        </authorList>
    </citation>
    <scope>NUCLEOTIDE SEQUENCE [LARGE SCALE GENOMIC DNA]</scope>
    <source>
        <strain evidence="4">ATCC 43989 / DSM 5975 / JCM 20966 / LMG 6465 / NBRC 14845 / NCIMB 13405 / ORS 571</strain>
    </source>
</reference>
<proteinExistence type="predicted"/>
<reference evidence="3 4" key="4">
    <citation type="journal article" date="2009" name="Appl. Environ. Microbiol.">
        <title>Comparative genome-wide transcriptional profiling of Azorhizobium caulinodans ORS571 grown under free-living and symbiotic conditions.</title>
        <authorList>
            <person name="Tsukada S."/>
            <person name="Aono T."/>
            <person name="Akiba N."/>
            <person name="Lee KB."/>
            <person name="Liu CT."/>
            <person name="Toyazaki H."/>
            <person name="Oyaizu H."/>
        </authorList>
    </citation>
    <scope>NUCLEOTIDE SEQUENCE [LARGE SCALE GENOMIC DNA]</scope>
    <source>
        <strain evidence="4">ATCC 43989 / DSM 5975 / JCM 20966 / LMG 6465 / NBRC 14845 / NCIMB 13405 / ORS 571</strain>
    </source>
</reference>
<feature type="coiled-coil region" evidence="1">
    <location>
        <begin position="951"/>
        <end position="978"/>
    </location>
</feature>
<dbReference type="EMBL" id="AP009384">
    <property type="protein sequence ID" value="BAF86711.1"/>
    <property type="molecule type" value="Genomic_DNA"/>
</dbReference>
<accession>A8IPX7</accession>
<dbReference type="eggNOG" id="COG3893">
    <property type="taxonomic scope" value="Bacteria"/>
</dbReference>
<dbReference type="SUPFAM" id="SSF52540">
    <property type="entry name" value="P-loop containing nucleoside triphosphate hydrolases"/>
    <property type="match status" value="1"/>
</dbReference>
<sequence length="1015" mass="108575">MSRVFTIPSSAPFLKTLAHAMLDGHLVPGFAPRGDPLALASATIYLPTRRAGRLFADAMLEAVGGEAVLLPRIVPLGDVDEDALAFSEEAALLAPPQAVAGVHRRIALAGLVARWRDALAEGEGQAMVAAGPAATMALADELGRLFDQMTTAGIAWSRLDDLVPEEHDAYFEISLQFLRIARQAWGAHLEEMGLVDPAERRDALVGAEERRLAALGAGAGPVIAAGSTGSLPTTARLLKAIASLPQGAVVLPGLDLHMEETAFQLLTAEATSAPDHPQFGLAKLLGTLGLERRDVTALATPAPWGREALLSEALRQSETAEQWASLSERLPDAKRAQALAEVRVVKALDPREEALAVALELRDALTKPDMRAALVTHDRDLARRVAAELERFGIAIDDSAGVPLAETQPARLARLVAKTVAEGCAPVPLFALLSQPGLSLDLAPEILAEAVAALELIALRGPRPRSGAAGLAAAVAAFDAAKVHERDPRRRVGEDRQALAADLVARLVPALEPLSALAEAGKVPLADLVAAHIATIESLTAPLDPDANDPAWASLAEALIDIRDGAPAGPAMTLAAYADAISALLADRVVRPRQRGEERIRILGPLEARLVAVDRVVLGGLVEGSWPPETRTDPWLSRPMRAELGLDQPERRIGLAAHDFAQAFGAREVVLTYPDKVGGTQSVPSRFLQRLSTVAGEDLWQAAIARGEAWRQAAARLDDGPRVPRAAQPAPKPPRELRPKKLSVTEVETFLRDPYSIFARHVLALQPLEALDAAPGGAERGSALHDALGAFAKDYPEDLPPDAHAQLLAYGRRAFEKLEVFPAEHAIWWARFERVAAFVVEFERERRASLKRVVAETGGGLPIRLLHSDFQLTGRADRIEIRTDGELNILDYKTGTAPSAKQGATFSPQLPLEAAMAVRGGFRDVPAANVANFLYVELKGGAVAGREKPGVDEKSSAMAMAEDALERLRELLLAFENEEQGYRALAAPQWRGRFGPYDHLARVREWALGAEEGGE</sequence>
<evidence type="ECO:0000259" key="2">
    <source>
        <dbReference type="Pfam" id="PF12705"/>
    </source>
</evidence>
<dbReference type="Proteomes" id="UP000000270">
    <property type="component" value="Chromosome"/>
</dbReference>
<reference evidence="4" key="2">
    <citation type="submission" date="2007-04" db="EMBL/GenBank/DDBJ databases">
        <title>Complete genome sequence of the nitrogen-fixing bacterium Azorhizobium caulinodans ORS571.</title>
        <authorList>
            <person name="Lee K.B."/>
            <person name="Backer P.D."/>
            <person name="Aono T."/>
            <person name="Liu C.T."/>
            <person name="Suzuki S."/>
            <person name="Suzuki T."/>
            <person name="Kaneko T."/>
            <person name="Yamada M."/>
            <person name="Tabata S."/>
            <person name="Kupfer D.M."/>
            <person name="Najar F.Z."/>
            <person name="Wiley G.B."/>
            <person name="Roe B."/>
            <person name="Binnewies T."/>
            <person name="Ussery D."/>
            <person name="Vereecke D."/>
            <person name="Gevers D."/>
            <person name="Holsters M."/>
            <person name="Oyaizu H."/>
        </authorList>
    </citation>
    <scope>NUCLEOTIDE SEQUENCE [LARGE SCALE GENOMIC DNA]</scope>
    <source>
        <strain evidence="4">ATCC 43989 / DSM 5975 / JCM 20966 / LMG 6465 / NBRC 14845 / NCIMB 13405 / ORS 571</strain>
    </source>
</reference>
<evidence type="ECO:0000256" key="1">
    <source>
        <dbReference type="SAM" id="Coils"/>
    </source>
</evidence>